<evidence type="ECO:0000256" key="1">
    <source>
        <dbReference type="ARBA" id="ARBA00004479"/>
    </source>
</evidence>
<dbReference type="FunFam" id="2.60.40.10:FF:000287">
    <property type="entry name" value="Prolactin receptor"/>
    <property type="match status" value="1"/>
</dbReference>
<reference evidence="17 18" key="1">
    <citation type="submission" date="2024-01" db="EMBL/GenBank/DDBJ databases">
        <authorList>
            <person name="Alioto T."/>
            <person name="Alioto T."/>
            <person name="Gomez Garrido J."/>
        </authorList>
    </citation>
    <scope>NUCLEOTIDE SEQUENCE [LARGE SCALE GENOMIC DNA]</scope>
</reference>
<evidence type="ECO:0000256" key="6">
    <source>
        <dbReference type="ARBA" id="ARBA00022729"/>
    </source>
</evidence>
<evidence type="ECO:0000256" key="14">
    <source>
        <dbReference type="SAM" id="Phobius"/>
    </source>
</evidence>
<dbReference type="SUPFAM" id="SSF49265">
    <property type="entry name" value="Fibronectin type III"/>
    <property type="match status" value="2"/>
</dbReference>
<evidence type="ECO:0000256" key="7">
    <source>
        <dbReference type="ARBA" id="ARBA00022737"/>
    </source>
</evidence>
<protein>
    <recommendedName>
        <fullName evidence="3">Prolactin receptor</fullName>
    </recommendedName>
</protein>
<evidence type="ECO:0000313" key="17">
    <source>
        <dbReference type="EMBL" id="CAK6959704.1"/>
    </source>
</evidence>
<dbReference type="PROSITE" id="PS50853">
    <property type="entry name" value="FN3"/>
    <property type="match status" value="2"/>
</dbReference>
<dbReference type="InterPro" id="IPR036116">
    <property type="entry name" value="FN3_sf"/>
</dbReference>
<dbReference type="FunFam" id="2.60.40.10:FF:000358">
    <property type="entry name" value="Prolactin receptor"/>
    <property type="match status" value="1"/>
</dbReference>
<dbReference type="SMART" id="SM00060">
    <property type="entry name" value="FN3"/>
    <property type="match status" value="2"/>
</dbReference>
<accession>A0AAV1NN88</accession>
<organism evidence="17 18">
    <name type="scientific">Scomber scombrus</name>
    <name type="common">Atlantic mackerel</name>
    <name type="synonym">Scomber vernalis</name>
    <dbReference type="NCBI Taxonomy" id="13677"/>
    <lineage>
        <taxon>Eukaryota</taxon>
        <taxon>Metazoa</taxon>
        <taxon>Chordata</taxon>
        <taxon>Craniata</taxon>
        <taxon>Vertebrata</taxon>
        <taxon>Euteleostomi</taxon>
        <taxon>Actinopterygii</taxon>
        <taxon>Neopterygii</taxon>
        <taxon>Teleostei</taxon>
        <taxon>Neoteleostei</taxon>
        <taxon>Acanthomorphata</taxon>
        <taxon>Pelagiaria</taxon>
        <taxon>Scombriformes</taxon>
        <taxon>Scombridae</taxon>
        <taxon>Scomber</taxon>
    </lineage>
</organism>
<feature type="domain" description="Fibronectin type-III" evidence="16">
    <location>
        <begin position="126"/>
        <end position="225"/>
    </location>
</feature>
<dbReference type="InterPro" id="IPR003961">
    <property type="entry name" value="FN3_dom"/>
</dbReference>
<keyword evidence="12 17" id="KW-0675">Receptor</keyword>
<dbReference type="GO" id="GO:0004896">
    <property type="term" value="F:cytokine receptor activity"/>
    <property type="evidence" value="ECO:0007669"/>
    <property type="project" value="TreeGrafter"/>
</dbReference>
<proteinExistence type="inferred from homology"/>
<evidence type="ECO:0000256" key="15">
    <source>
        <dbReference type="SAM" id="SignalP"/>
    </source>
</evidence>
<keyword evidence="18" id="KW-1185">Reference proteome</keyword>
<evidence type="ECO:0000256" key="4">
    <source>
        <dbReference type="ARBA" id="ARBA00022692"/>
    </source>
</evidence>
<dbReference type="GO" id="GO:0009897">
    <property type="term" value="C:external side of plasma membrane"/>
    <property type="evidence" value="ECO:0007669"/>
    <property type="project" value="TreeGrafter"/>
</dbReference>
<dbReference type="EMBL" id="CAWUFR010000041">
    <property type="protein sequence ID" value="CAK6959704.1"/>
    <property type="molecule type" value="Genomic_DNA"/>
</dbReference>
<evidence type="ECO:0000256" key="10">
    <source>
        <dbReference type="ARBA" id="ARBA00023136"/>
    </source>
</evidence>
<comment type="similarity">
    <text evidence="2">Belongs to the type I cytokine receptor family. Type 1 subfamily.</text>
</comment>
<keyword evidence="9 14" id="KW-1133">Transmembrane helix</keyword>
<keyword evidence="6 15" id="KW-0732">Signal</keyword>
<keyword evidence="4 14" id="KW-0812">Transmembrane</keyword>
<keyword evidence="8" id="KW-0862">Zinc</keyword>
<evidence type="ECO:0000256" key="13">
    <source>
        <dbReference type="ARBA" id="ARBA00023180"/>
    </source>
</evidence>
<feature type="transmembrane region" description="Helical" evidence="14">
    <location>
        <begin position="232"/>
        <end position="253"/>
    </location>
</feature>
<evidence type="ECO:0000256" key="8">
    <source>
        <dbReference type="ARBA" id="ARBA00022833"/>
    </source>
</evidence>
<dbReference type="GO" id="GO:0046872">
    <property type="term" value="F:metal ion binding"/>
    <property type="evidence" value="ECO:0007669"/>
    <property type="project" value="UniProtKB-KW"/>
</dbReference>
<dbReference type="PANTHER" id="PTHR23037">
    <property type="entry name" value="CYTOKINE RECEPTOR"/>
    <property type="match status" value="1"/>
</dbReference>
<comment type="subcellular location">
    <subcellularLocation>
        <location evidence="1">Membrane</location>
        <topology evidence="1">Single-pass type I membrane protein</topology>
    </subcellularLocation>
</comment>
<evidence type="ECO:0000256" key="3">
    <source>
        <dbReference type="ARBA" id="ARBA00019818"/>
    </source>
</evidence>
<dbReference type="InterPro" id="IPR015152">
    <property type="entry name" value="Growth/epo_recpt_lig-bind"/>
</dbReference>
<keyword evidence="7" id="KW-0677">Repeat</keyword>
<evidence type="ECO:0000259" key="16">
    <source>
        <dbReference type="PROSITE" id="PS50853"/>
    </source>
</evidence>
<evidence type="ECO:0000256" key="11">
    <source>
        <dbReference type="ARBA" id="ARBA00023157"/>
    </source>
</evidence>
<dbReference type="InterPro" id="IPR013783">
    <property type="entry name" value="Ig-like_fold"/>
</dbReference>
<keyword evidence="10 14" id="KW-0472">Membrane</keyword>
<dbReference type="PANTHER" id="PTHR23037:SF46">
    <property type="entry name" value="INTERLEUKIN 5 RECEPTOR SUBUNIT ALPHA"/>
    <property type="match status" value="1"/>
</dbReference>
<sequence length="534" mass="60068">MTKYVGLALLSLLFAAAECNSKSPPGKPVLLGCTSPEKETFTCWWEPGSDGGLPTTHRLYYEREKLEGTHECPDYRSAGRNSCYFNKNHTSIWVYYYLRVVASNALGNATSDILQIDVVEIVKPNAPSNITLLVEEREESLNLHVRWERPHKTDTRSGWVTPDYQLRVKQENTDKWKEYEAGRQTHLTLYSVNPGVVYVVQVHCRLDHGSWSEWSNATLVKIPDYLQKERPFWILVSAVSSVPFLAAISILVMKRKRVKQCLLPPVPGPKIRGVDVQLLKSGRSEDIVNALITNQSFPPLVAWKDKMEDYLIVSEKGDSLRSQKRKRSFIIPAGFHLDCKESTPGLNEWEKASERKDEIDNFINSNKSLCGERLSNVEPAQKHQSINTEGTYQSPSAVNAAKPFANSSYVDIQKSAHYVQEVDYSQVKQVKDKIILIFDKENVPLDSCGVQGQEDEVLDDYSRVKEVTGESVVLLQKQSASLLDSSCREKSNHYTLCTNQKPGNTHVTGLSKVGVCTELIDSGYVDTIPGPPLM</sequence>
<name>A0AAV1NN88_SCOSC</name>
<evidence type="ECO:0000256" key="9">
    <source>
        <dbReference type="ARBA" id="ARBA00022989"/>
    </source>
</evidence>
<evidence type="ECO:0000313" key="18">
    <source>
        <dbReference type="Proteomes" id="UP001314229"/>
    </source>
</evidence>
<keyword evidence="11" id="KW-1015">Disulfide bond</keyword>
<dbReference type="AlphaFoldDB" id="A0AAV1NN88"/>
<feature type="signal peptide" evidence="15">
    <location>
        <begin position="1"/>
        <end position="21"/>
    </location>
</feature>
<dbReference type="Gene3D" id="2.60.40.10">
    <property type="entry name" value="Immunoglobulins"/>
    <property type="match status" value="2"/>
</dbReference>
<evidence type="ECO:0000256" key="12">
    <source>
        <dbReference type="ARBA" id="ARBA00023170"/>
    </source>
</evidence>
<dbReference type="Proteomes" id="UP001314229">
    <property type="component" value="Unassembled WGS sequence"/>
</dbReference>
<dbReference type="CDD" id="cd00063">
    <property type="entry name" value="FN3"/>
    <property type="match status" value="1"/>
</dbReference>
<feature type="chain" id="PRO_5043684933" description="Prolactin receptor" evidence="15">
    <location>
        <begin position="22"/>
        <end position="534"/>
    </location>
</feature>
<keyword evidence="13" id="KW-0325">Glycoprotein</keyword>
<gene>
    <name evidence="17" type="ORF">FSCOSCO3_A001677</name>
</gene>
<evidence type="ECO:0000256" key="5">
    <source>
        <dbReference type="ARBA" id="ARBA00022723"/>
    </source>
</evidence>
<evidence type="ECO:0000256" key="2">
    <source>
        <dbReference type="ARBA" id="ARBA00007885"/>
    </source>
</evidence>
<dbReference type="Pfam" id="PF09067">
    <property type="entry name" value="EpoR_lig-bind"/>
    <property type="match status" value="1"/>
</dbReference>
<comment type="caution">
    <text evidence="17">The sequence shown here is derived from an EMBL/GenBank/DDBJ whole genome shotgun (WGS) entry which is preliminary data.</text>
</comment>
<keyword evidence="5" id="KW-0479">Metal-binding</keyword>
<feature type="domain" description="Fibronectin type-III" evidence="16">
    <location>
        <begin position="24"/>
        <end position="125"/>
    </location>
</feature>